<dbReference type="Pfam" id="PF00438">
    <property type="entry name" value="S-AdoMet_synt_N"/>
    <property type="match status" value="1"/>
</dbReference>
<evidence type="ECO:0000256" key="4">
    <source>
        <dbReference type="ARBA" id="ARBA00022679"/>
    </source>
</evidence>
<dbReference type="FunFam" id="3.30.300.10:FF:000003">
    <property type="entry name" value="S-adenosylmethionine synthase"/>
    <property type="match status" value="1"/>
</dbReference>
<feature type="domain" description="S-adenosylmethionine synthetase N-terminal" evidence="13">
    <location>
        <begin position="8"/>
        <end position="105"/>
    </location>
</feature>
<evidence type="ECO:0000313" key="16">
    <source>
        <dbReference type="EMBL" id="PAF24842.1"/>
    </source>
</evidence>
<evidence type="ECO:0000256" key="10">
    <source>
        <dbReference type="HAMAP-Rule" id="MF_00086"/>
    </source>
</evidence>
<feature type="domain" description="S-adenosylmethionine synthetase C-terminal" evidence="15">
    <location>
        <begin position="249"/>
        <end position="387"/>
    </location>
</feature>
<dbReference type="GeneID" id="86927061"/>
<keyword evidence="9 10" id="KW-0630">Potassium</keyword>
<evidence type="ECO:0000256" key="5">
    <source>
        <dbReference type="ARBA" id="ARBA00022723"/>
    </source>
</evidence>
<keyword evidence="5 10" id="KW-0479">Metal-binding</keyword>
<feature type="domain" description="S-adenosylmethionine synthetase central" evidence="14">
    <location>
        <begin position="130"/>
        <end position="247"/>
    </location>
</feature>
<feature type="binding site" description="in other chain" evidence="10">
    <location>
        <begin position="246"/>
        <end position="247"/>
    </location>
    <ligand>
        <name>ATP</name>
        <dbReference type="ChEBI" id="CHEBI:30616"/>
        <note>ligand shared between two neighboring subunits</note>
    </ligand>
</feature>
<keyword evidence="3 10" id="KW-0554">One-carbon metabolism</keyword>
<gene>
    <name evidence="10" type="primary">metK</name>
    <name evidence="16" type="ORF">CHH61_16450</name>
</gene>
<comment type="similarity">
    <text evidence="2 10 12">Belongs to the AdoMet synthase family.</text>
</comment>
<accession>A0A268RX74</accession>
<reference evidence="16 17" key="1">
    <citation type="submission" date="2017-07" db="EMBL/GenBank/DDBJ databases">
        <title>Isolation and whole genome analysis of endospore-forming bacteria from heroin.</title>
        <authorList>
            <person name="Kalinowski J."/>
            <person name="Ahrens B."/>
            <person name="Al-Dilaimi A."/>
            <person name="Winkler A."/>
            <person name="Wibberg D."/>
            <person name="Schleenbecker U."/>
            <person name="Ruckert C."/>
            <person name="Wolfel R."/>
            <person name="Grass G."/>
        </authorList>
    </citation>
    <scope>NUCLEOTIDE SEQUENCE [LARGE SCALE GENOMIC DNA]</scope>
    <source>
        <strain evidence="16 17">7523-2</strain>
    </source>
</reference>
<dbReference type="PROSITE" id="PS00376">
    <property type="entry name" value="ADOMET_SYNTHASE_1"/>
    <property type="match status" value="1"/>
</dbReference>
<comment type="caution">
    <text evidence="16">The sequence shown here is derived from an EMBL/GenBank/DDBJ whole genome shotgun (WGS) entry which is preliminary data.</text>
</comment>
<dbReference type="RefSeq" id="WP_094426470.1">
    <property type="nucleotide sequence ID" value="NZ_CP019985.1"/>
</dbReference>
<comment type="cofactor">
    <cofactor evidence="10">
        <name>Mg(2+)</name>
        <dbReference type="ChEBI" id="CHEBI:18420"/>
    </cofactor>
    <text evidence="10">Binds 2 divalent ions per subunit.</text>
</comment>
<dbReference type="GO" id="GO:0006730">
    <property type="term" value="P:one-carbon metabolic process"/>
    <property type="evidence" value="ECO:0007669"/>
    <property type="project" value="UniProtKB-KW"/>
</dbReference>
<comment type="cofactor">
    <cofactor evidence="10">
        <name>K(+)</name>
        <dbReference type="ChEBI" id="CHEBI:29103"/>
    </cofactor>
    <text evidence="10">Binds 1 potassium ion per subunit.</text>
</comment>
<organism evidence="16 17">
    <name type="scientific">Shouchella clausii</name>
    <name type="common">Alkalihalobacillus clausii</name>
    <dbReference type="NCBI Taxonomy" id="79880"/>
    <lineage>
        <taxon>Bacteria</taxon>
        <taxon>Bacillati</taxon>
        <taxon>Bacillota</taxon>
        <taxon>Bacilli</taxon>
        <taxon>Bacillales</taxon>
        <taxon>Bacillaceae</taxon>
        <taxon>Shouchella</taxon>
    </lineage>
</organism>
<dbReference type="GO" id="GO:0005737">
    <property type="term" value="C:cytoplasm"/>
    <property type="evidence" value="ECO:0007669"/>
    <property type="project" value="UniProtKB-SubCell"/>
</dbReference>
<dbReference type="PIRSF" id="PIRSF000497">
    <property type="entry name" value="MAT"/>
    <property type="match status" value="1"/>
</dbReference>
<keyword evidence="4 10" id="KW-0808">Transferase</keyword>
<sequence>MSVKRGRHLFTSESVTEGHPDKICDQISDAILDEILKKDPNARVACETSVTTGLVLVAGEITTNTYVDIPSVVRQTIKGIGYTRAKYGFDAETCAVLTSIDEQSADIAQGVDKALEAREGQMTDAEIEAIGAGDQGLMFGFATNETEELMPLPISLSHKLSRRLTEVRKNGTLGYLRPDGKTQVTIEYDENDTPIRVDTIVLSTQHAPEVTLEQIQADLKKHVIEAVVPSVLIDEETKYFINPTGRFVIGGPQGDAGLTGRKIIVDTYGGYARHGGGAFSGKDATKVDRSGAYAARYVAKNIVAAGLADKCEVQLAYAIGVAQPVSIAVNTFGTGKAAEDVLVELVRKHFDLRPAGIIRMLDLRRPIYKQTAAYGHFGRTDVPLPWEATDKAAALKEDVLKLEAN</sequence>
<keyword evidence="6 10" id="KW-0547">Nucleotide-binding</keyword>
<comment type="catalytic activity">
    <reaction evidence="10">
        <text>L-methionine + ATP + H2O = S-adenosyl-L-methionine + phosphate + diphosphate</text>
        <dbReference type="Rhea" id="RHEA:21080"/>
        <dbReference type="ChEBI" id="CHEBI:15377"/>
        <dbReference type="ChEBI" id="CHEBI:30616"/>
        <dbReference type="ChEBI" id="CHEBI:33019"/>
        <dbReference type="ChEBI" id="CHEBI:43474"/>
        <dbReference type="ChEBI" id="CHEBI:57844"/>
        <dbReference type="ChEBI" id="CHEBI:59789"/>
        <dbReference type="EC" id="2.5.1.6"/>
    </reaction>
</comment>
<keyword evidence="10" id="KW-0963">Cytoplasm</keyword>
<evidence type="ECO:0000313" key="17">
    <source>
        <dbReference type="Proteomes" id="UP000216133"/>
    </source>
</evidence>
<feature type="binding site" description="in other chain" evidence="10">
    <location>
        <begin position="261"/>
        <end position="262"/>
    </location>
    <ligand>
        <name>ATP</name>
        <dbReference type="ChEBI" id="CHEBI:30616"/>
        <note>ligand shared between two neighboring subunits</note>
    </ligand>
</feature>
<dbReference type="AlphaFoldDB" id="A0A268RX74"/>
<dbReference type="HAMAP" id="MF_00086">
    <property type="entry name" value="S_AdoMet_synth1"/>
    <property type="match status" value="1"/>
</dbReference>
<dbReference type="Gene3D" id="3.30.300.10">
    <property type="match status" value="3"/>
</dbReference>
<proteinExistence type="inferred from homology"/>
<evidence type="ECO:0000256" key="1">
    <source>
        <dbReference type="ARBA" id="ARBA00005224"/>
    </source>
</evidence>
<comment type="function">
    <text evidence="10">Catalyzes the formation of S-adenosylmethionine (AdoMet) from methionine and ATP. The overall synthetic reaction is composed of two sequential steps, AdoMet formation and the subsequent tripolyphosphate hydrolysis which occurs prior to release of AdoMet from the enzyme.</text>
</comment>
<feature type="binding site" description="in other chain" evidence="10">
    <location>
        <position position="19"/>
    </location>
    <ligand>
        <name>ATP</name>
        <dbReference type="ChEBI" id="CHEBI:30616"/>
        <note>ligand shared between two neighboring subunits</note>
    </ligand>
</feature>
<dbReference type="EC" id="2.5.1.6" evidence="10"/>
<feature type="binding site" evidence="10">
    <location>
        <position position="282"/>
    </location>
    <ligand>
        <name>ATP</name>
        <dbReference type="ChEBI" id="CHEBI:30616"/>
        <note>ligand shared between two neighboring subunits</note>
    </ligand>
</feature>
<dbReference type="InterPro" id="IPR022628">
    <property type="entry name" value="S-AdoMet_synt_N"/>
</dbReference>
<dbReference type="InterPro" id="IPR002133">
    <property type="entry name" value="S-AdoMet_synthetase"/>
</dbReference>
<dbReference type="GO" id="GO:0004478">
    <property type="term" value="F:methionine adenosyltransferase activity"/>
    <property type="evidence" value="ECO:0007669"/>
    <property type="project" value="UniProtKB-UniRule"/>
</dbReference>
<evidence type="ECO:0000259" key="14">
    <source>
        <dbReference type="Pfam" id="PF02772"/>
    </source>
</evidence>
<keyword evidence="8 10" id="KW-0460">Magnesium</keyword>
<evidence type="ECO:0000256" key="6">
    <source>
        <dbReference type="ARBA" id="ARBA00022741"/>
    </source>
</evidence>
<dbReference type="EMBL" id="NPBS01000089">
    <property type="protein sequence ID" value="PAF24842.1"/>
    <property type="molecule type" value="Genomic_DNA"/>
</dbReference>
<dbReference type="SUPFAM" id="SSF55973">
    <property type="entry name" value="S-adenosylmethionine synthetase"/>
    <property type="match status" value="3"/>
</dbReference>
<feature type="binding site" evidence="10">
    <location>
        <position position="21"/>
    </location>
    <ligand>
        <name>Mg(2+)</name>
        <dbReference type="ChEBI" id="CHEBI:18420"/>
    </ligand>
</feature>
<comment type="pathway">
    <text evidence="1 10">Amino-acid biosynthesis; S-adenosyl-L-methionine biosynthesis; S-adenosyl-L-methionine from L-methionine: step 1/1.</text>
</comment>
<dbReference type="Pfam" id="PF02773">
    <property type="entry name" value="S-AdoMet_synt_C"/>
    <property type="match status" value="1"/>
</dbReference>
<dbReference type="InterPro" id="IPR022636">
    <property type="entry name" value="S-AdoMet_synthetase_sfam"/>
</dbReference>
<feature type="binding site" evidence="10">
    <location>
        <position position="255"/>
    </location>
    <ligand>
        <name>ATP</name>
        <dbReference type="ChEBI" id="CHEBI:30616"/>
        <note>ligand shared between two neighboring subunits</note>
    </ligand>
</feature>
<feature type="binding site" evidence="10">
    <location>
        <position position="255"/>
    </location>
    <ligand>
        <name>L-methionine</name>
        <dbReference type="ChEBI" id="CHEBI:57844"/>
        <note>ligand shared between two neighboring subunits</note>
    </ligand>
</feature>
<keyword evidence="7 10" id="KW-0067">ATP-binding</keyword>
<comment type="subcellular location">
    <subcellularLocation>
        <location evidence="10 11">Cytoplasm</location>
    </subcellularLocation>
</comment>
<feature type="binding site" description="in other chain" evidence="10">
    <location>
        <position position="60"/>
    </location>
    <ligand>
        <name>L-methionine</name>
        <dbReference type="ChEBI" id="CHEBI:57844"/>
        <note>ligand shared between two neighboring subunits</note>
    </ligand>
</feature>
<evidence type="ECO:0000256" key="3">
    <source>
        <dbReference type="ARBA" id="ARBA00022563"/>
    </source>
</evidence>
<feature type="binding site" description="in other chain" evidence="10">
    <location>
        <begin position="179"/>
        <end position="181"/>
    </location>
    <ligand>
        <name>ATP</name>
        <dbReference type="ChEBI" id="CHEBI:30616"/>
        <note>ligand shared between two neighboring subunits</note>
    </ligand>
</feature>
<feature type="binding site" evidence="10">
    <location>
        <position position="278"/>
    </location>
    <ligand>
        <name>ATP</name>
        <dbReference type="ChEBI" id="CHEBI:30616"/>
        <note>ligand shared between two neighboring subunits</note>
    </ligand>
</feature>
<feature type="binding site" description="in other chain" evidence="10">
    <location>
        <position position="286"/>
    </location>
    <ligand>
        <name>L-methionine</name>
        <dbReference type="ChEBI" id="CHEBI:57844"/>
        <note>ligand shared between two neighboring subunits</note>
    </ligand>
</feature>
<name>A0A268RX74_SHOCL</name>
<dbReference type="Proteomes" id="UP000216133">
    <property type="component" value="Unassembled WGS sequence"/>
</dbReference>
<dbReference type="GO" id="GO:0000287">
    <property type="term" value="F:magnesium ion binding"/>
    <property type="evidence" value="ECO:0007669"/>
    <property type="project" value="UniProtKB-UniRule"/>
</dbReference>
<dbReference type="GO" id="GO:0006556">
    <property type="term" value="P:S-adenosylmethionine biosynthetic process"/>
    <property type="evidence" value="ECO:0007669"/>
    <property type="project" value="UniProtKB-UniRule"/>
</dbReference>
<feature type="binding site" description="in other chain" evidence="10">
    <location>
        <position position="103"/>
    </location>
    <ligand>
        <name>L-methionine</name>
        <dbReference type="ChEBI" id="CHEBI:57844"/>
        <note>ligand shared between two neighboring subunits</note>
    </ligand>
</feature>
<dbReference type="PANTHER" id="PTHR11964">
    <property type="entry name" value="S-ADENOSYLMETHIONINE SYNTHETASE"/>
    <property type="match status" value="1"/>
</dbReference>
<dbReference type="UniPathway" id="UPA00315">
    <property type="reaction ID" value="UER00080"/>
</dbReference>
<evidence type="ECO:0000259" key="15">
    <source>
        <dbReference type="Pfam" id="PF02773"/>
    </source>
</evidence>
<dbReference type="InterPro" id="IPR022629">
    <property type="entry name" value="S-AdoMet_synt_central"/>
</dbReference>
<comment type="subunit">
    <text evidence="10">Homotetramer; dimer of dimers.</text>
</comment>
<dbReference type="Pfam" id="PF02772">
    <property type="entry name" value="S-AdoMet_synt_M"/>
    <property type="match status" value="1"/>
</dbReference>
<dbReference type="PROSITE" id="PS00377">
    <property type="entry name" value="ADOMET_SYNTHASE_2"/>
    <property type="match status" value="1"/>
</dbReference>
<evidence type="ECO:0000256" key="11">
    <source>
        <dbReference type="RuleBase" id="RU000542"/>
    </source>
</evidence>
<dbReference type="GO" id="GO:0005524">
    <property type="term" value="F:ATP binding"/>
    <property type="evidence" value="ECO:0007669"/>
    <property type="project" value="UniProtKB-UniRule"/>
</dbReference>
<protein>
    <recommendedName>
        <fullName evidence="10">S-adenosylmethionine synthase</fullName>
        <shortName evidence="10">AdoMet synthase</shortName>
        <ecNumber evidence="10">2.5.1.6</ecNumber>
    </recommendedName>
    <alternativeName>
        <fullName evidence="10">MAT</fullName>
    </alternativeName>
    <alternativeName>
        <fullName evidence="10">Methionine adenosyltransferase</fullName>
    </alternativeName>
</protein>
<feature type="region of interest" description="Flexible loop" evidence="10">
    <location>
        <begin position="103"/>
        <end position="113"/>
    </location>
</feature>
<evidence type="ECO:0000259" key="13">
    <source>
        <dbReference type="Pfam" id="PF00438"/>
    </source>
</evidence>
<dbReference type="NCBIfam" id="TIGR01034">
    <property type="entry name" value="metK"/>
    <property type="match status" value="1"/>
</dbReference>
<evidence type="ECO:0000256" key="7">
    <source>
        <dbReference type="ARBA" id="ARBA00022840"/>
    </source>
</evidence>
<evidence type="ECO:0000256" key="2">
    <source>
        <dbReference type="ARBA" id="ARBA00009685"/>
    </source>
</evidence>
<feature type="binding site" evidence="10">
    <location>
        <position position="47"/>
    </location>
    <ligand>
        <name>K(+)</name>
        <dbReference type="ChEBI" id="CHEBI:29103"/>
    </ligand>
</feature>
<dbReference type="CDD" id="cd18079">
    <property type="entry name" value="S-AdoMet_synt"/>
    <property type="match status" value="1"/>
</dbReference>
<dbReference type="InterPro" id="IPR022631">
    <property type="entry name" value="ADOMET_SYNTHASE_CS"/>
</dbReference>
<dbReference type="InterPro" id="IPR022630">
    <property type="entry name" value="S-AdoMet_synt_C"/>
</dbReference>
<evidence type="ECO:0000256" key="8">
    <source>
        <dbReference type="ARBA" id="ARBA00022842"/>
    </source>
</evidence>
<evidence type="ECO:0000256" key="12">
    <source>
        <dbReference type="RuleBase" id="RU004462"/>
    </source>
</evidence>
<evidence type="ECO:0000256" key="9">
    <source>
        <dbReference type="ARBA" id="ARBA00022958"/>
    </source>
</evidence>
<dbReference type="FunFam" id="3.30.300.10:FF:000004">
    <property type="entry name" value="S-adenosylmethionine synthase"/>
    <property type="match status" value="1"/>
</dbReference>